<sequence length="145" mass="16455">VLCGFDLVFDVEALKSTFMEGNYANIRPRDGAQVHGVVMWVTRNGLDRLDKVEGPFYERRWDFSKFDVLSAERRELINRKVFKEEDIVSSRTEEKPLLVSLLGVVLEVPAGLNETESLLFCNSADSTLDLARLVSYEKPPNVMAN</sequence>
<evidence type="ECO:0000313" key="3">
    <source>
        <dbReference type="Proteomes" id="UP000570595"/>
    </source>
</evidence>
<organism evidence="2 3">
    <name type="scientific">Perkinsus olseni</name>
    <name type="common">Perkinsus atlanticus</name>
    <dbReference type="NCBI Taxonomy" id="32597"/>
    <lineage>
        <taxon>Eukaryota</taxon>
        <taxon>Sar</taxon>
        <taxon>Alveolata</taxon>
        <taxon>Perkinsozoa</taxon>
        <taxon>Perkinsea</taxon>
        <taxon>Perkinsida</taxon>
        <taxon>Perkinsidae</taxon>
        <taxon>Perkinsus</taxon>
    </lineage>
</organism>
<feature type="non-terminal residue" evidence="2">
    <location>
        <position position="1"/>
    </location>
</feature>
<accession>A0A7J6KPQ7</accession>
<dbReference type="OrthoDB" id="2924818at2759"/>
<feature type="non-terminal residue" evidence="2">
    <location>
        <position position="145"/>
    </location>
</feature>
<dbReference type="InterPro" id="IPR013024">
    <property type="entry name" value="GGCT-like"/>
</dbReference>
<dbReference type="InterPro" id="IPR036568">
    <property type="entry name" value="GGCT-like_sf"/>
</dbReference>
<dbReference type="Gene3D" id="3.10.490.10">
    <property type="entry name" value="Gamma-glutamyl cyclotransferase-like"/>
    <property type="match status" value="1"/>
</dbReference>
<reference evidence="2 3" key="1">
    <citation type="submission" date="2020-04" db="EMBL/GenBank/DDBJ databases">
        <title>Perkinsus olseni comparative genomics.</title>
        <authorList>
            <person name="Bogema D.R."/>
        </authorList>
    </citation>
    <scope>NUCLEOTIDE SEQUENCE [LARGE SCALE GENOMIC DNA]</scope>
    <source>
        <strain evidence="2">ATCC PRA-179</strain>
    </source>
</reference>
<protein>
    <recommendedName>
        <fullName evidence="1">Gamma-glutamylcyclotransferase AIG2-like domain-containing protein</fullName>
    </recommendedName>
</protein>
<dbReference type="CDD" id="cd06661">
    <property type="entry name" value="GGCT_like"/>
    <property type="match status" value="1"/>
</dbReference>
<evidence type="ECO:0000313" key="2">
    <source>
        <dbReference type="EMBL" id="KAF4648589.1"/>
    </source>
</evidence>
<gene>
    <name evidence="2" type="ORF">FOZ61_002464</name>
</gene>
<comment type="caution">
    <text evidence="2">The sequence shown here is derived from an EMBL/GenBank/DDBJ whole genome shotgun (WGS) entry which is preliminary data.</text>
</comment>
<dbReference type="Pfam" id="PF06094">
    <property type="entry name" value="GGACT"/>
    <property type="match status" value="1"/>
</dbReference>
<dbReference type="AlphaFoldDB" id="A0A7J6KPQ7"/>
<dbReference type="EMBL" id="JABAHT010001691">
    <property type="protein sequence ID" value="KAF4648589.1"/>
    <property type="molecule type" value="Genomic_DNA"/>
</dbReference>
<evidence type="ECO:0000259" key="1">
    <source>
        <dbReference type="Pfam" id="PF06094"/>
    </source>
</evidence>
<dbReference type="SUPFAM" id="SSF110857">
    <property type="entry name" value="Gamma-glutamyl cyclotransferase-like"/>
    <property type="match status" value="1"/>
</dbReference>
<proteinExistence type="predicted"/>
<feature type="domain" description="Gamma-glutamylcyclotransferase AIG2-like" evidence="1">
    <location>
        <begin position="20"/>
        <end position="60"/>
    </location>
</feature>
<name>A0A7J6KPQ7_PEROL</name>
<dbReference type="InterPro" id="IPR009288">
    <property type="entry name" value="AIG2-like_dom"/>
</dbReference>
<dbReference type="Proteomes" id="UP000570595">
    <property type="component" value="Unassembled WGS sequence"/>
</dbReference>